<protein>
    <recommendedName>
        <fullName evidence="4 10">2-dehydropantoate 2-reductase</fullName>
        <ecNumber evidence="3 10">1.1.1.169</ecNumber>
    </recommendedName>
    <alternativeName>
        <fullName evidence="8 10">Ketopantoate reductase</fullName>
    </alternativeName>
</protein>
<dbReference type="InterPro" id="IPR013752">
    <property type="entry name" value="KPA_reductase"/>
</dbReference>
<evidence type="ECO:0000313" key="13">
    <source>
        <dbReference type="EMBL" id="CAB3759655.1"/>
    </source>
</evidence>
<dbReference type="InterPro" id="IPR013332">
    <property type="entry name" value="KPR_N"/>
</dbReference>
<dbReference type="Pfam" id="PF02558">
    <property type="entry name" value="ApbA"/>
    <property type="match status" value="1"/>
</dbReference>
<keyword evidence="6 10" id="KW-0521">NADP</keyword>
<keyword evidence="14" id="KW-1185">Reference proteome</keyword>
<organism evidence="13 14">
    <name type="scientific">Paraburkholderia solisilvae</name>
    <dbReference type="NCBI Taxonomy" id="624376"/>
    <lineage>
        <taxon>Bacteria</taxon>
        <taxon>Pseudomonadati</taxon>
        <taxon>Pseudomonadota</taxon>
        <taxon>Betaproteobacteria</taxon>
        <taxon>Burkholderiales</taxon>
        <taxon>Burkholderiaceae</taxon>
        <taxon>Paraburkholderia</taxon>
    </lineage>
</organism>
<evidence type="ECO:0000256" key="9">
    <source>
        <dbReference type="ARBA" id="ARBA00048793"/>
    </source>
</evidence>
<dbReference type="InterPro" id="IPR003710">
    <property type="entry name" value="ApbA"/>
</dbReference>
<proteinExistence type="inferred from homology"/>
<dbReference type="EC" id="1.1.1.169" evidence="3 10"/>
<dbReference type="GO" id="GO:0008677">
    <property type="term" value="F:2-dehydropantoate 2-reductase activity"/>
    <property type="evidence" value="ECO:0007669"/>
    <property type="project" value="UniProtKB-EC"/>
</dbReference>
<sequence>MTQRSPRIGMIGSGAIGGYFGYHLARAGFDVHFLLRSEYDAVASRGLAIVGKKFADAAPIAVNAYRSIDEMPKCDWLMLGAKATSNDALAPLIARAAADGAKVICMQNGLGVEDALRPMLPESVHLLGGLGWIGVHREAPGVVRHIALGDIHLGYHSGPQDGQSPQSILDEGVAIFTASGVGSQAIPNLVSARWRKLVWNVPYNGLSALLKVNTKVLSEDPDSRELVISIMEEVRQGAAACGCPLPKGLSQELVELTVTSIGDYLPSMYFDAMLHRPMELDVMYAEPLAAARAGGCVLPRIDALYHALRVLDRQSDANAVAAA</sequence>
<accession>A0A6J5E3H5</accession>
<feature type="domain" description="Ketopantoate reductase C-terminal" evidence="12">
    <location>
        <begin position="189"/>
        <end position="310"/>
    </location>
</feature>
<comment type="function">
    <text evidence="10">Catalyzes the NADPH-dependent reduction of ketopantoate into pantoic acid.</text>
</comment>
<evidence type="ECO:0000256" key="8">
    <source>
        <dbReference type="ARBA" id="ARBA00032024"/>
    </source>
</evidence>
<evidence type="ECO:0000256" key="5">
    <source>
        <dbReference type="ARBA" id="ARBA00022655"/>
    </source>
</evidence>
<evidence type="ECO:0000313" key="14">
    <source>
        <dbReference type="Proteomes" id="UP000494329"/>
    </source>
</evidence>
<evidence type="ECO:0000256" key="4">
    <source>
        <dbReference type="ARBA" id="ARBA00019465"/>
    </source>
</evidence>
<dbReference type="SUPFAM" id="SSF48179">
    <property type="entry name" value="6-phosphogluconate dehydrogenase C-terminal domain-like"/>
    <property type="match status" value="1"/>
</dbReference>
<dbReference type="Gene3D" id="1.10.1040.10">
    <property type="entry name" value="N-(1-d-carboxylethyl)-l-norvaline Dehydrogenase, domain 2"/>
    <property type="match status" value="1"/>
</dbReference>
<comment type="catalytic activity">
    <reaction evidence="9 10">
        <text>(R)-pantoate + NADP(+) = 2-dehydropantoate + NADPH + H(+)</text>
        <dbReference type="Rhea" id="RHEA:16233"/>
        <dbReference type="ChEBI" id="CHEBI:11561"/>
        <dbReference type="ChEBI" id="CHEBI:15378"/>
        <dbReference type="ChEBI" id="CHEBI:15980"/>
        <dbReference type="ChEBI" id="CHEBI:57783"/>
        <dbReference type="ChEBI" id="CHEBI:58349"/>
        <dbReference type="EC" id="1.1.1.169"/>
    </reaction>
</comment>
<evidence type="ECO:0000256" key="2">
    <source>
        <dbReference type="ARBA" id="ARBA00007870"/>
    </source>
</evidence>
<dbReference type="NCBIfam" id="NF004887">
    <property type="entry name" value="PRK06249.1"/>
    <property type="match status" value="1"/>
</dbReference>
<dbReference type="GO" id="GO:0015940">
    <property type="term" value="P:pantothenate biosynthetic process"/>
    <property type="evidence" value="ECO:0007669"/>
    <property type="project" value="UniProtKB-UniPathway"/>
</dbReference>
<name>A0A6J5E3H5_9BURK</name>
<dbReference type="InterPro" id="IPR036291">
    <property type="entry name" value="NAD(P)-bd_dom_sf"/>
</dbReference>
<comment type="similarity">
    <text evidence="2 10">Belongs to the ketopantoate reductase family.</text>
</comment>
<dbReference type="SUPFAM" id="SSF51735">
    <property type="entry name" value="NAD(P)-binding Rossmann-fold domains"/>
    <property type="match status" value="1"/>
</dbReference>
<dbReference type="InterPro" id="IPR051402">
    <property type="entry name" value="KPR-Related"/>
</dbReference>
<reference evidence="13 14" key="1">
    <citation type="submission" date="2020-04" db="EMBL/GenBank/DDBJ databases">
        <authorList>
            <person name="De Canck E."/>
        </authorList>
    </citation>
    <scope>NUCLEOTIDE SEQUENCE [LARGE SCALE GENOMIC DNA]</scope>
    <source>
        <strain evidence="13 14">LMG 29739</strain>
    </source>
</reference>
<dbReference type="RefSeq" id="WP_175111901.1">
    <property type="nucleotide sequence ID" value="NZ_CADIKF010000023.1"/>
</dbReference>
<comment type="pathway">
    <text evidence="1 10">Cofactor biosynthesis; (R)-pantothenate biosynthesis; (R)-pantoate from 3-methyl-2-oxobutanoate: step 2/2.</text>
</comment>
<dbReference type="PANTHER" id="PTHR21708:SF26">
    <property type="entry name" value="2-DEHYDROPANTOATE 2-REDUCTASE"/>
    <property type="match status" value="1"/>
</dbReference>
<dbReference type="Proteomes" id="UP000494329">
    <property type="component" value="Unassembled WGS sequence"/>
</dbReference>
<gene>
    <name evidence="13" type="primary">panE_2</name>
    <name evidence="13" type="ORF">LMG29739_03209</name>
</gene>
<evidence type="ECO:0000259" key="12">
    <source>
        <dbReference type="Pfam" id="PF08546"/>
    </source>
</evidence>
<dbReference type="Pfam" id="PF08546">
    <property type="entry name" value="ApbA_C"/>
    <property type="match status" value="1"/>
</dbReference>
<dbReference type="EMBL" id="CADIKF010000023">
    <property type="protein sequence ID" value="CAB3759655.1"/>
    <property type="molecule type" value="Genomic_DNA"/>
</dbReference>
<dbReference type="PANTHER" id="PTHR21708">
    <property type="entry name" value="PROBABLE 2-DEHYDROPANTOATE 2-REDUCTASE"/>
    <property type="match status" value="1"/>
</dbReference>
<dbReference type="NCBIfam" id="TIGR00745">
    <property type="entry name" value="apbA_panE"/>
    <property type="match status" value="1"/>
</dbReference>
<feature type="domain" description="Ketopantoate reductase N-terminal" evidence="11">
    <location>
        <begin position="8"/>
        <end position="157"/>
    </location>
</feature>
<evidence type="ECO:0000256" key="10">
    <source>
        <dbReference type="RuleBase" id="RU362068"/>
    </source>
</evidence>
<evidence type="ECO:0000256" key="1">
    <source>
        <dbReference type="ARBA" id="ARBA00004994"/>
    </source>
</evidence>
<evidence type="ECO:0000256" key="3">
    <source>
        <dbReference type="ARBA" id="ARBA00013014"/>
    </source>
</evidence>
<keyword evidence="5 10" id="KW-0566">Pantothenate biosynthesis</keyword>
<evidence type="ECO:0000256" key="7">
    <source>
        <dbReference type="ARBA" id="ARBA00023002"/>
    </source>
</evidence>
<evidence type="ECO:0000259" key="11">
    <source>
        <dbReference type="Pfam" id="PF02558"/>
    </source>
</evidence>
<evidence type="ECO:0000256" key="6">
    <source>
        <dbReference type="ARBA" id="ARBA00022857"/>
    </source>
</evidence>
<dbReference type="GO" id="GO:0005737">
    <property type="term" value="C:cytoplasm"/>
    <property type="evidence" value="ECO:0007669"/>
    <property type="project" value="TreeGrafter"/>
</dbReference>
<dbReference type="InterPro" id="IPR008927">
    <property type="entry name" value="6-PGluconate_DH-like_C_sf"/>
</dbReference>
<dbReference type="Gene3D" id="3.40.50.720">
    <property type="entry name" value="NAD(P)-binding Rossmann-like Domain"/>
    <property type="match status" value="1"/>
</dbReference>
<dbReference type="AlphaFoldDB" id="A0A6J5E3H5"/>
<dbReference type="FunFam" id="1.10.1040.10:FF:000017">
    <property type="entry name" value="2-dehydropantoate 2-reductase"/>
    <property type="match status" value="1"/>
</dbReference>
<keyword evidence="7 10" id="KW-0560">Oxidoreductase</keyword>
<dbReference type="InterPro" id="IPR013328">
    <property type="entry name" value="6PGD_dom2"/>
</dbReference>
<dbReference type="UniPathway" id="UPA00028">
    <property type="reaction ID" value="UER00004"/>
</dbReference>